<dbReference type="InterPro" id="IPR011701">
    <property type="entry name" value="MFS"/>
</dbReference>
<dbReference type="PANTHER" id="PTHR11360:SF287">
    <property type="entry name" value="MFS MONOCARBOXYLATE TRANSPORTER"/>
    <property type="match status" value="1"/>
</dbReference>
<dbReference type="GO" id="GO:0016020">
    <property type="term" value="C:membrane"/>
    <property type="evidence" value="ECO:0007669"/>
    <property type="project" value="UniProtKB-SubCell"/>
</dbReference>
<keyword evidence="3" id="KW-0812">Transmembrane</keyword>
<dbReference type="InterPro" id="IPR050327">
    <property type="entry name" value="Proton-linked_MCT"/>
</dbReference>
<dbReference type="PROSITE" id="PS50850">
    <property type="entry name" value="MFS"/>
    <property type="match status" value="1"/>
</dbReference>
<feature type="transmembrane region" description="Helical" evidence="3">
    <location>
        <begin position="230"/>
        <end position="252"/>
    </location>
</feature>
<feature type="domain" description="Major facilitator superfamily (MFS) profile" evidence="4">
    <location>
        <begin position="69"/>
        <end position="475"/>
    </location>
</feature>
<evidence type="ECO:0000256" key="2">
    <source>
        <dbReference type="ARBA" id="ARBA00006727"/>
    </source>
</evidence>
<name>A0A067M078_BOTB1</name>
<dbReference type="InterPro" id="IPR020846">
    <property type="entry name" value="MFS_dom"/>
</dbReference>
<proteinExistence type="inferred from homology"/>
<evidence type="ECO:0000259" key="4">
    <source>
        <dbReference type="PROSITE" id="PS50850"/>
    </source>
</evidence>
<feature type="transmembrane region" description="Helical" evidence="3">
    <location>
        <begin position="316"/>
        <end position="335"/>
    </location>
</feature>
<accession>A0A067M078</accession>
<organism evidence="5 6">
    <name type="scientific">Botryobasidium botryosum (strain FD-172 SS1)</name>
    <dbReference type="NCBI Taxonomy" id="930990"/>
    <lineage>
        <taxon>Eukaryota</taxon>
        <taxon>Fungi</taxon>
        <taxon>Dikarya</taxon>
        <taxon>Basidiomycota</taxon>
        <taxon>Agaricomycotina</taxon>
        <taxon>Agaricomycetes</taxon>
        <taxon>Cantharellales</taxon>
        <taxon>Botryobasidiaceae</taxon>
        <taxon>Botryobasidium</taxon>
    </lineage>
</organism>
<evidence type="ECO:0000256" key="3">
    <source>
        <dbReference type="SAM" id="Phobius"/>
    </source>
</evidence>
<dbReference type="EMBL" id="KL198096">
    <property type="protein sequence ID" value="KDQ08075.1"/>
    <property type="molecule type" value="Genomic_DNA"/>
</dbReference>
<dbReference type="SUPFAM" id="SSF103473">
    <property type="entry name" value="MFS general substrate transporter"/>
    <property type="match status" value="1"/>
</dbReference>
<keyword evidence="3" id="KW-1133">Transmembrane helix</keyword>
<dbReference type="OrthoDB" id="2213137at2759"/>
<evidence type="ECO:0000256" key="1">
    <source>
        <dbReference type="ARBA" id="ARBA00004141"/>
    </source>
</evidence>
<dbReference type="Gene3D" id="1.20.1250.20">
    <property type="entry name" value="MFS general substrate transporter like domains"/>
    <property type="match status" value="2"/>
</dbReference>
<keyword evidence="3" id="KW-0472">Membrane</keyword>
<dbReference type="Proteomes" id="UP000027195">
    <property type="component" value="Unassembled WGS sequence"/>
</dbReference>
<reference evidence="6" key="1">
    <citation type="journal article" date="2014" name="Proc. Natl. Acad. Sci. U.S.A.">
        <title>Extensive sampling of basidiomycete genomes demonstrates inadequacy of the white-rot/brown-rot paradigm for wood decay fungi.</title>
        <authorList>
            <person name="Riley R."/>
            <person name="Salamov A.A."/>
            <person name="Brown D.W."/>
            <person name="Nagy L.G."/>
            <person name="Floudas D."/>
            <person name="Held B.W."/>
            <person name="Levasseur A."/>
            <person name="Lombard V."/>
            <person name="Morin E."/>
            <person name="Otillar R."/>
            <person name="Lindquist E.A."/>
            <person name="Sun H."/>
            <person name="LaButti K.M."/>
            <person name="Schmutz J."/>
            <person name="Jabbour D."/>
            <person name="Luo H."/>
            <person name="Baker S.E."/>
            <person name="Pisabarro A.G."/>
            <person name="Walton J.D."/>
            <person name="Blanchette R.A."/>
            <person name="Henrissat B."/>
            <person name="Martin F."/>
            <person name="Cullen D."/>
            <person name="Hibbett D.S."/>
            <person name="Grigoriev I.V."/>
        </authorList>
    </citation>
    <scope>NUCLEOTIDE SEQUENCE [LARGE SCALE GENOMIC DNA]</scope>
    <source>
        <strain evidence="6">FD-172 SS1</strain>
    </source>
</reference>
<feature type="transmembrane region" description="Helical" evidence="3">
    <location>
        <begin position="200"/>
        <end position="224"/>
    </location>
</feature>
<feature type="transmembrane region" description="Helical" evidence="3">
    <location>
        <begin position="444"/>
        <end position="471"/>
    </location>
</feature>
<comment type="subcellular location">
    <subcellularLocation>
        <location evidence="1">Membrane</location>
        <topology evidence="1">Multi-pass membrane protein</topology>
    </subcellularLocation>
</comment>
<keyword evidence="6" id="KW-1185">Reference proteome</keyword>
<feature type="transmembrane region" description="Helical" evidence="3">
    <location>
        <begin position="342"/>
        <end position="362"/>
    </location>
</feature>
<evidence type="ECO:0000313" key="5">
    <source>
        <dbReference type="EMBL" id="KDQ08075.1"/>
    </source>
</evidence>
<feature type="transmembrane region" description="Helical" evidence="3">
    <location>
        <begin position="368"/>
        <end position="390"/>
    </location>
</feature>
<evidence type="ECO:0000313" key="6">
    <source>
        <dbReference type="Proteomes" id="UP000027195"/>
    </source>
</evidence>
<sequence length="481" mass="51456">MQEPTSIELQCLPRALNAQLCSKNTPSAPAASHVSALEVIPTEHPESAIESQNRENAVVLPPVDGGKEAWTFIVASCVLEALIWGFAFSYGIFQDYYTHNLPFNTASETAIAAVGTICLAAQYINVMIVVFLHERWPHVTKKITWIAFALSCSSLFLSSFATRVSHLMLLQGFLSGVGGGAVYAPLMMWLPEWFVRRRGLAGGIIFAGAGLGGALFPVLITLLLAKTGSWGWTLRIWAICMAVIGGIALRFVKARMPVIRNQPGQIKPVNLSFLKRPLFICIATTIFIQAVAYFPVSLYMPTYTSALGLPIINGTLVLAVFNLASVIGQVVFGLLCDRLPYIRVIILSGVGAALSAYLLWGFAHTLSLIFLFVVVFGGLSGGFTSVWPSASSDIAGPDYSNNIVLGCFSVVKGLAAIVGPLIATKLHDPNMLPVSSAGSSSKHFGGYGFTSVTLFVGGMMVATAAGGVLSWGAKRWTIMIR</sequence>
<protein>
    <recommendedName>
        <fullName evidence="4">Major facilitator superfamily (MFS) profile domain-containing protein</fullName>
    </recommendedName>
</protein>
<comment type="similarity">
    <text evidence="2">Belongs to the major facilitator superfamily. Monocarboxylate porter (TC 2.A.1.13) family.</text>
</comment>
<feature type="transmembrane region" description="Helical" evidence="3">
    <location>
        <begin position="143"/>
        <end position="161"/>
    </location>
</feature>
<feature type="transmembrane region" description="Helical" evidence="3">
    <location>
        <begin position="110"/>
        <end position="131"/>
    </location>
</feature>
<gene>
    <name evidence="5" type="ORF">BOTBODRAFT_38294</name>
</gene>
<dbReference type="AlphaFoldDB" id="A0A067M078"/>
<dbReference type="PANTHER" id="PTHR11360">
    <property type="entry name" value="MONOCARBOXYLATE TRANSPORTER"/>
    <property type="match status" value="1"/>
</dbReference>
<dbReference type="GO" id="GO:0022857">
    <property type="term" value="F:transmembrane transporter activity"/>
    <property type="evidence" value="ECO:0007669"/>
    <property type="project" value="InterPro"/>
</dbReference>
<dbReference type="InterPro" id="IPR036259">
    <property type="entry name" value="MFS_trans_sf"/>
</dbReference>
<dbReference type="Pfam" id="PF07690">
    <property type="entry name" value="MFS_1"/>
    <property type="match status" value="1"/>
</dbReference>
<dbReference type="HOGENOM" id="CLU_001265_1_2_1"/>
<feature type="transmembrane region" description="Helical" evidence="3">
    <location>
        <begin position="273"/>
        <end position="296"/>
    </location>
</feature>
<dbReference type="InParanoid" id="A0A067M078"/>
<feature type="transmembrane region" description="Helical" evidence="3">
    <location>
        <begin position="402"/>
        <end position="424"/>
    </location>
</feature>
<feature type="transmembrane region" description="Helical" evidence="3">
    <location>
        <begin position="167"/>
        <end position="188"/>
    </location>
</feature>
<feature type="transmembrane region" description="Helical" evidence="3">
    <location>
        <begin position="69"/>
        <end position="90"/>
    </location>
</feature>